<keyword evidence="1" id="KW-1133">Transmembrane helix</keyword>
<organism evidence="2">
    <name type="scientific">gut metagenome</name>
    <dbReference type="NCBI Taxonomy" id="749906"/>
    <lineage>
        <taxon>unclassified sequences</taxon>
        <taxon>metagenomes</taxon>
        <taxon>organismal metagenomes</taxon>
    </lineage>
</organism>
<name>J9GPY8_9ZZZZ</name>
<dbReference type="AlphaFoldDB" id="J9GPY8"/>
<proteinExistence type="predicted"/>
<feature type="transmembrane region" description="Helical" evidence="1">
    <location>
        <begin position="12"/>
        <end position="31"/>
    </location>
</feature>
<dbReference type="EMBL" id="AMCI01000205">
    <property type="protein sequence ID" value="EJX10347.1"/>
    <property type="molecule type" value="Genomic_DNA"/>
</dbReference>
<evidence type="ECO:0000313" key="2">
    <source>
        <dbReference type="EMBL" id="EJX10347.1"/>
    </source>
</evidence>
<protein>
    <submittedName>
        <fullName evidence="2">Na+/H+ antiporter family protein</fullName>
    </submittedName>
</protein>
<keyword evidence="1" id="KW-0472">Membrane</keyword>
<feature type="non-terminal residue" evidence="2">
    <location>
        <position position="76"/>
    </location>
</feature>
<reference evidence="2" key="1">
    <citation type="journal article" date="2012" name="PLoS ONE">
        <title>Gene sets for utilization of primary and secondary nutrition supplies in the distal gut of endangered iberian lynx.</title>
        <authorList>
            <person name="Alcaide M."/>
            <person name="Messina E."/>
            <person name="Richter M."/>
            <person name="Bargiela R."/>
            <person name="Peplies J."/>
            <person name="Huws S.A."/>
            <person name="Newbold C.J."/>
            <person name="Golyshin P.N."/>
            <person name="Simon M.A."/>
            <person name="Lopez G."/>
            <person name="Yakimov M.M."/>
            <person name="Ferrer M."/>
        </authorList>
    </citation>
    <scope>NUCLEOTIDE SEQUENCE</scope>
</reference>
<evidence type="ECO:0000256" key="1">
    <source>
        <dbReference type="SAM" id="Phobius"/>
    </source>
</evidence>
<gene>
    <name evidence="2" type="ORF">EVA_01466</name>
</gene>
<sequence>MGGIGWGAGDFSQIPMTIVFLFTSVAALFTLRGYSVEERLAIFSRGAGSKELLLMVWIFVLAGAFAKSAQAMGSVS</sequence>
<keyword evidence="1" id="KW-0812">Transmembrane</keyword>
<accession>J9GPY8</accession>
<comment type="caution">
    <text evidence="2">The sequence shown here is derived from an EMBL/GenBank/DDBJ whole genome shotgun (WGS) entry which is preliminary data.</text>
</comment>
<feature type="transmembrane region" description="Helical" evidence="1">
    <location>
        <begin position="52"/>
        <end position="73"/>
    </location>
</feature>